<dbReference type="AlphaFoldDB" id="A0A917FK92"/>
<reference evidence="3" key="1">
    <citation type="journal article" date="2014" name="Int. J. Syst. Evol. Microbiol.">
        <title>Complete genome sequence of Corynebacterium casei LMG S-19264T (=DSM 44701T), isolated from a smear-ripened cheese.</title>
        <authorList>
            <consortium name="US DOE Joint Genome Institute (JGI-PGF)"/>
            <person name="Walter F."/>
            <person name="Albersmeier A."/>
            <person name="Kalinowski J."/>
            <person name="Ruckert C."/>
        </authorList>
    </citation>
    <scope>NUCLEOTIDE SEQUENCE</scope>
    <source>
        <strain evidence="3">CGMCC 1.12181</strain>
    </source>
</reference>
<keyword evidence="1" id="KW-0812">Transmembrane</keyword>
<evidence type="ECO:0000313" key="4">
    <source>
        <dbReference type="Proteomes" id="UP000605253"/>
    </source>
</evidence>
<keyword evidence="1" id="KW-0472">Membrane</keyword>
<reference evidence="3" key="2">
    <citation type="submission" date="2020-09" db="EMBL/GenBank/DDBJ databases">
        <authorList>
            <person name="Sun Q."/>
            <person name="Zhou Y."/>
        </authorList>
    </citation>
    <scope>NUCLEOTIDE SEQUENCE</scope>
    <source>
        <strain evidence="3">CGMCC 1.12181</strain>
    </source>
</reference>
<evidence type="ECO:0000313" key="3">
    <source>
        <dbReference type="EMBL" id="GGF88797.1"/>
    </source>
</evidence>
<dbReference type="InterPro" id="IPR019251">
    <property type="entry name" value="DUF2231_TM"/>
</dbReference>
<feature type="transmembrane region" description="Helical" evidence="1">
    <location>
        <begin position="12"/>
        <end position="31"/>
    </location>
</feature>
<protein>
    <submittedName>
        <fullName evidence="3">Membrane protein</fullName>
    </submittedName>
</protein>
<evidence type="ECO:0000259" key="2">
    <source>
        <dbReference type="Pfam" id="PF09990"/>
    </source>
</evidence>
<feature type="transmembrane region" description="Helical" evidence="1">
    <location>
        <begin position="78"/>
        <end position="97"/>
    </location>
</feature>
<keyword evidence="4" id="KW-1185">Reference proteome</keyword>
<dbReference type="Pfam" id="PF09990">
    <property type="entry name" value="DUF2231"/>
    <property type="match status" value="1"/>
</dbReference>
<evidence type="ECO:0000256" key="1">
    <source>
        <dbReference type="SAM" id="Phobius"/>
    </source>
</evidence>
<dbReference type="Proteomes" id="UP000605253">
    <property type="component" value="Unassembled WGS sequence"/>
</dbReference>
<organism evidence="3 4">
    <name type="scientific">Marinicella pacifica</name>
    <dbReference type="NCBI Taxonomy" id="1171543"/>
    <lineage>
        <taxon>Bacteria</taxon>
        <taxon>Pseudomonadati</taxon>
        <taxon>Pseudomonadota</taxon>
        <taxon>Gammaproteobacteria</taxon>
        <taxon>Lysobacterales</taxon>
        <taxon>Marinicellaceae</taxon>
        <taxon>Marinicella</taxon>
    </lineage>
</organism>
<name>A0A917FK92_9GAMM</name>
<comment type="caution">
    <text evidence="3">The sequence shown here is derived from an EMBL/GenBank/DDBJ whole genome shotgun (WGS) entry which is preliminary data.</text>
</comment>
<feature type="domain" description="DUF2231" evidence="2">
    <location>
        <begin position="2"/>
        <end position="133"/>
    </location>
</feature>
<accession>A0A917FK92</accession>
<feature type="transmembrane region" description="Helical" evidence="1">
    <location>
        <begin position="103"/>
        <end position="122"/>
    </location>
</feature>
<proteinExistence type="predicted"/>
<dbReference type="RefSeq" id="WP_188364332.1">
    <property type="nucleotide sequence ID" value="NZ_BAABJF010000032.1"/>
</dbReference>
<feature type="transmembrane region" description="Helical" evidence="1">
    <location>
        <begin position="37"/>
        <end position="57"/>
    </location>
</feature>
<keyword evidence="1" id="KW-1133">Transmembrane helix</keyword>
<sequence>MKHPIHPMIVHFPIVGWTVTFFLDMYQYIYGVQWADLTQFVVVSSCIMAVIAMAAGLMDYLRQKPEQANARRIEQHMYWALALFAAFSFRALLPTMLTSQLLLWSLLTSAVGFVLLIYTAYLGGHLVYTHGLGGVAHFKKQPKSKD</sequence>
<gene>
    <name evidence="3" type="ORF">GCM10011365_07460</name>
</gene>
<dbReference type="EMBL" id="BMEO01000002">
    <property type="protein sequence ID" value="GGF88797.1"/>
    <property type="molecule type" value="Genomic_DNA"/>
</dbReference>